<evidence type="ECO:0000256" key="1">
    <source>
        <dbReference type="SAM" id="MobiDB-lite"/>
    </source>
</evidence>
<name>A0ABS4Z6T1_9ACTN</name>
<reference evidence="2 3" key="1">
    <citation type="submission" date="2021-03" db="EMBL/GenBank/DDBJ databases">
        <title>Sequencing the genomes of 1000 actinobacteria strains.</title>
        <authorList>
            <person name="Klenk H.-P."/>
        </authorList>
    </citation>
    <scope>NUCLEOTIDE SEQUENCE [LARGE SCALE GENOMIC DNA]</scope>
    <source>
        <strain evidence="2 3">DSM 12936</strain>
    </source>
</reference>
<organism evidence="2 3">
    <name type="scientific">Microlunatus capsulatus</name>
    <dbReference type="NCBI Taxonomy" id="99117"/>
    <lineage>
        <taxon>Bacteria</taxon>
        <taxon>Bacillati</taxon>
        <taxon>Actinomycetota</taxon>
        <taxon>Actinomycetes</taxon>
        <taxon>Propionibacteriales</taxon>
        <taxon>Propionibacteriaceae</taxon>
        <taxon>Microlunatus</taxon>
    </lineage>
</organism>
<proteinExistence type="predicted"/>
<dbReference type="Proteomes" id="UP000758168">
    <property type="component" value="Unassembled WGS sequence"/>
</dbReference>
<evidence type="ECO:0000313" key="3">
    <source>
        <dbReference type="Proteomes" id="UP000758168"/>
    </source>
</evidence>
<feature type="region of interest" description="Disordered" evidence="1">
    <location>
        <begin position="116"/>
        <end position="137"/>
    </location>
</feature>
<evidence type="ECO:0008006" key="4">
    <source>
        <dbReference type="Google" id="ProtNLM"/>
    </source>
</evidence>
<protein>
    <recommendedName>
        <fullName evidence="4">DUF4267 domain-containing protein</fullName>
    </recommendedName>
</protein>
<dbReference type="RefSeq" id="WP_210054693.1">
    <property type="nucleotide sequence ID" value="NZ_JAGIOB010000001.1"/>
</dbReference>
<accession>A0ABS4Z6T1</accession>
<comment type="caution">
    <text evidence="2">The sequence shown here is derived from an EMBL/GenBank/DDBJ whole genome shotgun (WGS) entry which is preliminary data.</text>
</comment>
<sequence length="137" mass="13816">MSPTSTGRAAGLAGLAWGALLLARGDGLWRTVAGRAPSEVEGGVVAVLGARHLGQGLLQVAAPTRLTGLWLLTDLAHAASMVALAVADPGRRRPALVSAAVSATTAVAALGAVRSGRRAPGPAAPLVTPRRARRPRR</sequence>
<dbReference type="EMBL" id="JAGIOB010000001">
    <property type="protein sequence ID" value="MBP2416752.1"/>
    <property type="molecule type" value="Genomic_DNA"/>
</dbReference>
<evidence type="ECO:0000313" key="2">
    <source>
        <dbReference type="EMBL" id="MBP2416752.1"/>
    </source>
</evidence>
<keyword evidence="3" id="KW-1185">Reference proteome</keyword>
<gene>
    <name evidence="2" type="ORF">JOF54_001674</name>
</gene>